<dbReference type="InterPro" id="IPR049804">
    <property type="entry name" value="Choice_anch_L"/>
</dbReference>
<dbReference type="Pfam" id="PF13585">
    <property type="entry name" value="CHU_C"/>
    <property type="match status" value="1"/>
</dbReference>
<dbReference type="Gene3D" id="2.60.40.10">
    <property type="entry name" value="Immunoglobulins"/>
    <property type="match status" value="1"/>
</dbReference>
<keyword evidence="3" id="KW-1185">Reference proteome</keyword>
<comment type="caution">
    <text evidence="2">The sequence shown here is derived from an EMBL/GenBank/DDBJ whole genome shotgun (WGS) entry which is preliminary data.</text>
</comment>
<feature type="chain" id="PRO_5046825020" evidence="1">
    <location>
        <begin position="23"/>
        <end position="767"/>
    </location>
</feature>
<sequence>MKAINYPLYMLFLLFFSATVSAQYITVDDNVPFEDLVRDVLIDNPCANVSNITVTSWAFGAGNSYGYFTSGTSGFPFQDGVLLTTGRATSAIGPNSNILSEGPASWPGDLDLEQALGIVGSSKNATVLEFDFLPLANKISFDYIFSSEQYLTNPSPNQCSFTDGFVFLLKEANGTDQYENLAVVPGTGIPVKTNTVRGPGTICPASNEAYFDAFNGFEHPTNYNGQTVVMKAQANVTPGVLYHIKLVVADQGNNLYDSAIFLGGGSFNIGKDLGSDRTLANGNPLCHNETYILDATETGTNTYQWFKNNTPISGATNPTYTVQDAGAYSVQITLDGTVCTSTGGPINIEYAPVLNPSQATLVQCDDNNDGITVFNLLNATSQIITTDPNIMGVFYYENQNDPNPIDNASSYTSVPKTIFAKALNEYGCFSFIEVFLEIANNNVPVPAPIEVCDGDDNQDGIHEFDLTSEVTPTITNGLPAGLTIAYYATSDDALIEANPLPNNFSNTTPVQEIIWARILNGPDCYGIIPVTLIVNTFTAPDFEDQEKYLCEGFNSITLSVPDAYESYLWNDANASTTNRITVTSAREYTVTVTDLNGCEDTKKFIVEPSGRAEITSVEINDFAGGENSVLINYTGLGDYQFSIDGTNYQDSPLFINVPSGFYIVYVKDINGCGVKEKEIYVLDYPKFFTPNNDGFNDIWEIDYLRREHPRAKISIFDRYGKLLYSFSGQADGWDGNFNKQPLPASDYWFNITLENNRVIKGHFSLKR</sequence>
<proteinExistence type="predicted"/>
<gene>
    <name evidence="2" type="ORF">J2X31_003521</name>
</gene>
<evidence type="ECO:0000313" key="3">
    <source>
        <dbReference type="Proteomes" id="UP001255185"/>
    </source>
</evidence>
<dbReference type="Proteomes" id="UP001255185">
    <property type="component" value="Unassembled WGS sequence"/>
</dbReference>
<dbReference type="NCBIfam" id="TIGR04131">
    <property type="entry name" value="Bac_Flav_CTERM"/>
    <property type="match status" value="1"/>
</dbReference>
<feature type="signal peptide" evidence="1">
    <location>
        <begin position="1"/>
        <end position="22"/>
    </location>
</feature>
<dbReference type="NCBIfam" id="NF038133">
    <property type="entry name" value="choice_anch_L"/>
    <property type="match status" value="1"/>
</dbReference>
<protein>
    <submittedName>
        <fullName evidence="2">Gliding motility-associated-like protein</fullName>
    </submittedName>
</protein>
<organism evidence="2 3">
    <name type="scientific">Flavobacterium arsenatis</name>
    <dbReference type="NCBI Taxonomy" id="1484332"/>
    <lineage>
        <taxon>Bacteria</taxon>
        <taxon>Pseudomonadati</taxon>
        <taxon>Bacteroidota</taxon>
        <taxon>Flavobacteriia</taxon>
        <taxon>Flavobacteriales</taxon>
        <taxon>Flavobacteriaceae</taxon>
        <taxon>Flavobacterium</taxon>
    </lineage>
</organism>
<dbReference type="InterPro" id="IPR013783">
    <property type="entry name" value="Ig-like_fold"/>
</dbReference>
<evidence type="ECO:0000313" key="2">
    <source>
        <dbReference type="EMBL" id="MDR6969488.1"/>
    </source>
</evidence>
<accession>A0ABU1TUD7</accession>
<name>A0ABU1TUD7_9FLAO</name>
<reference evidence="2 3" key="1">
    <citation type="submission" date="2023-07" db="EMBL/GenBank/DDBJ databases">
        <title>Sorghum-associated microbial communities from plants grown in Nebraska, USA.</title>
        <authorList>
            <person name="Schachtman D."/>
        </authorList>
    </citation>
    <scope>NUCLEOTIDE SEQUENCE [LARGE SCALE GENOMIC DNA]</scope>
    <source>
        <strain evidence="2 3">3773</strain>
    </source>
</reference>
<evidence type="ECO:0000256" key="1">
    <source>
        <dbReference type="SAM" id="SignalP"/>
    </source>
</evidence>
<dbReference type="EMBL" id="JAVDVI010000022">
    <property type="protein sequence ID" value="MDR6969488.1"/>
    <property type="molecule type" value="Genomic_DNA"/>
</dbReference>
<keyword evidence="1" id="KW-0732">Signal</keyword>
<dbReference type="RefSeq" id="WP_310028609.1">
    <property type="nucleotide sequence ID" value="NZ_JAVDVI010000022.1"/>
</dbReference>
<dbReference type="InterPro" id="IPR026341">
    <property type="entry name" value="T9SS_type_B"/>
</dbReference>